<proteinExistence type="predicted"/>
<protein>
    <submittedName>
        <fullName evidence="2">Uncharacterized protein</fullName>
    </submittedName>
</protein>
<evidence type="ECO:0000313" key="3">
    <source>
        <dbReference type="Proteomes" id="UP000799118"/>
    </source>
</evidence>
<evidence type="ECO:0000256" key="1">
    <source>
        <dbReference type="SAM" id="MobiDB-lite"/>
    </source>
</evidence>
<evidence type="ECO:0000313" key="2">
    <source>
        <dbReference type="EMBL" id="KAE9382917.1"/>
    </source>
</evidence>
<feature type="compositionally biased region" description="Polar residues" evidence="1">
    <location>
        <begin position="70"/>
        <end position="82"/>
    </location>
</feature>
<feature type="region of interest" description="Disordered" evidence="1">
    <location>
        <begin position="248"/>
        <end position="324"/>
    </location>
</feature>
<name>A0A6A4GBQ8_9AGAR</name>
<feature type="compositionally biased region" description="Low complexity" evidence="1">
    <location>
        <begin position="98"/>
        <end position="124"/>
    </location>
</feature>
<feature type="region of interest" description="Disordered" evidence="1">
    <location>
        <begin position="1"/>
        <end position="155"/>
    </location>
</feature>
<reference evidence="2" key="1">
    <citation type="journal article" date="2019" name="Environ. Microbiol.">
        <title>Fungal ecological strategies reflected in gene transcription - a case study of two litter decomposers.</title>
        <authorList>
            <person name="Barbi F."/>
            <person name="Kohler A."/>
            <person name="Barry K."/>
            <person name="Baskaran P."/>
            <person name="Daum C."/>
            <person name="Fauchery L."/>
            <person name="Ihrmark K."/>
            <person name="Kuo A."/>
            <person name="LaButti K."/>
            <person name="Lipzen A."/>
            <person name="Morin E."/>
            <person name="Grigoriev I.V."/>
            <person name="Henrissat B."/>
            <person name="Lindahl B."/>
            <person name="Martin F."/>
        </authorList>
    </citation>
    <scope>NUCLEOTIDE SEQUENCE</scope>
    <source>
        <strain evidence="2">JB14</strain>
    </source>
</reference>
<dbReference type="EMBL" id="ML770856">
    <property type="protein sequence ID" value="KAE9382917.1"/>
    <property type="molecule type" value="Genomic_DNA"/>
</dbReference>
<feature type="compositionally biased region" description="Polar residues" evidence="1">
    <location>
        <begin position="301"/>
        <end position="324"/>
    </location>
</feature>
<feature type="compositionally biased region" description="Polar residues" evidence="1">
    <location>
        <begin position="133"/>
        <end position="155"/>
    </location>
</feature>
<sequence length="435" mass="46454">MAQVPDQPLPTTSEGDKSSVPFPIPPPLVLPSRSAPTAPQVPPMAPQAPASPDDSFTIPLVTRSRTSSSETDSLIDSLNPNDNDAPKSPFDLNKFMDSISPASNASGASSSSSSVPSATPSAKSLGKRKAGSPASTPTMLKLSTTWNSNSKPSSSALVQVQNELLSLNSKLAGLQTDLPSLVEAAITEKIANGSLSVSASSPSTNSADEDARNKAIKSISHLQMDVIGMKEAQKRTESVLERVEALLQQSKQESGERSRKRQRQGDPTTLPQPNPSFAPAPSYAHSHQTLMQNAPPPVMQPASTYTIPLSAPRSSSSTVLPPSHPSSMYTMPLAPSIPSSIPMAPRPPRFAVRVAPLTFVHRPQWLDVAQSCLQLVGCQMLNNGITAFAEKSTRKGRFDTLVIEWTNVEHARAFALAWDTRRPSEYHGTIAVRDF</sequence>
<keyword evidence="3" id="KW-1185">Reference proteome</keyword>
<accession>A0A6A4GBQ8</accession>
<dbReference type="AlphaFoldDB" id="A0A6A4GBQ8"/>
<dbReference type="Proteomes" id="UP000799118">
    <property type="component" value="Unassembled WGS sequence"/>
</dbReference>
<organism evidence="2 3">
    <name type="scientific">Gymnopus androsaceus JB14</name>
    <dbReference type="NCBI Taxonomy" id="1447944"/>
    <lineage>
        <taxon>Eukaryota</taxon>
        <taxon>Fungi</taxon>
        <taxon>Dikarya</taxon>
        <taxon>Basidiomycota</taxon>
        <taxon>Agaricomycotina</taxon>
        <taxon>Agaricomycetes</taxon>
        <taxon>Agaricomycetidae</taxon>
        <taxon>Agaricales</taxon>
        <taxon>Marasmiineae</taxon>
        <taxon>Omphalotaceae</taxon>
        <taxon>Gymnopus</taxon>
    </lineage>
</organism>
<gene>
    <name evidence="2" type="ORF">BT96DRAFT_1027461</name>
</gene>